<dbReference type="EMBL" id="BPRE01000022">
    <property type="protein sequence ID" value="GJE78253.1"/>
    <property type="molecule type" value="Genomic_DNA"/>
</dbReference>
<evidence type="ECO:0000313" key="2">
    <source>
        <dbReference type="Proteomes" id="UP001055093"/>
    </source>
</evidence>
<comment type="caution">
    <text evidence="1">The sequence shown here is derived from an EMBL/GenBank/DDBJ whole genome shotgun (WGS) entry which is preliminary data.</text>
</comment>
<proteinExistence type="predicted"/>
<organism evidence="1 2">
    <name type="scientific">Methylorubrum suomiense</name>
    <dbReference type="NCBI Taxonomy" id="144191"/>
    <lineage>
        <taxon>Bacteria</taxon>
        <taxon>Pseudomonadati</taxon>
        <taxon>Pseudomonadota</taxon>
        <taxon>Alphaproteobacteria</taxon>
        <taxon>Hyphomicrobiales</taxon>
        <taxon>Methylobacteriaceae</taxon>
        <taxon>Methylorubrum</taxon>
    </lineage>
</organism>
<dbReference type="Proteomes" id="UP001055093">
    <property type="component" value="Unassembled WGS sequence"/>
</dbReference>
<dbReference type="RefSeq" id="WP_238308767.1">
    <property type="nucleotide sequence ID" value="NZ_BPRE01000022.1"/>
</dbReference>
<gene>
    <name evidence="1" type="ORF">BGCPKDLD_4867</name>
</gene>
<reference evidence="1" key="2">
    <citation type="submission" date="2021-08" db="EMBL/GenBank/DDBJ databases">
        <authorList>
            <person name="Tani A."/>
            <person name="Ola A."/>
            <person name="Ogura Y."/>
            <person name="Katsura K."/>
            <person name="Hayashi T."/>
        </authorList>
    </citation>
    <scope>NUCLEOTIDE SEQUENCE</scope>
    <source>
        <strain evidence="1">DSM 14458</strain>
    </source>
</reference>
<reference evidence="1" key="1">
    <citation type="journal article" date="2021" name="Front. Microbiol.">
        <title>Comprehensive Comparative Genomics and Phenotyping of Methylobacterium Species.</title>
        <authorList>
            <person name="Alessa O."/>
            <person name="Ogura Y."/>
            <person name="Fujitani Y."/>
            <person name="Takami H."/>
            <person name="Hayashi T."/>
            <person name="Sahin N."/>
            <person name="Tani A."/>
        </authorList>
    </citation>
    <scope>NUCLEOTIDE SEQUENCE</scope>
    <source>
        <strain evidence="1">DSM 14458</strain>
    </source>
</reference>
<keyword evidence="2" id="KW-1185">Reference proteome</keyword>
<evidence type="ECO:0000313" key="1">
    <source>
        <dbReference type="EMBL" id="GJE78253.1"/>
    </source>
</evidence>
<name>A0ABQ4V1N3_9HYPH</name>
<sequence>MKWFDYRFISAVQATELFYETYIHLYREAFRRNFDAGTATLKRAVPARGLWGNPGEFSAAWRARQVADGFGMPYDFFIRECMEAAFRRGITRVPRPNQLYNLLSMPHLQERWEERRRALPLFSELPQYRVGAFCGLPAQIEHQQWVIDSLKARHARPFAIAQACFVDRLFTFDRAKAEFDPYVVEQMLSEAAGMKADPPPALRATNFLPSCFGLPHACSPSISPCIECHVREECRTAEAKVREKVAQRYGNEKPRDEEKLALNRERVARHRAKKALARTGMSSSGSS</sequence>
<protein>
    <submittedName>
        <fullName evidence="1">Uncharacterized protein</fullName>
    </submittedName>
</protein>
<accession>A0ABQ4V1N3</accession>